<dbReference type="PROSITE" id="PS50937">
    <property type="entry name" value="HTH_MERR_2"/>
    <property type="match status" value="1"/>
</dbReference>
<evidence type="ECO:0000256" key="3">
    <source>
        <dbReference type="ARBA" id="ARBA00023159"/>
    </source>
</evidence>
<dbReference type="RefSeq" id="WP_344313253.1">
    <property type="nucleotide sequence ID" value="NZ_BAAANY010000021.1"/>
</dbReference>
<gene>
    <name evidence="6" type="ORF">GCM10009765_54380</name>
</gene>
<feature type="domain" description="HTH merR-type" evidence="5">
    <location>
        <begin position="1"/>
        <end position="71"/>
    </location>
</feature>
<dbReference type="Proteomes" id="UP001500618">
    <property type="component" value="Unassembled WGS sequence"/>
</dbReference>
<dbReference type="SMART" id="SM00422">
    <property type="entry name" value="HTH_MERR"/>
    <property type="match status" value="1"/>
</dbReference>
<keyword evidence="4" id="KW-0804">Transcription</keyword>
<dbReference type="Gene3D" id="1.10.490.50">
    <property type="entry name" value="Antibiotic binding domain of TipA-like multidrug resistance regulators"/>
    <property type="match status" value="1"/>
</dbReference>
<dbReference type="InterPro" id="IPR047057">
    <property type="entry name" value="MerR_fam"/>
</dbReference>
<dbReference type="PANTHER" id="PTHR30204:SF90">
    <property type="entry name" value="HTH-TYPE TRANSCRIPTIONAL ACTIVATOR MTA"/>
    <property type="match status" value="1"/>
</dbReference>
<comment type="caution">
    <text evidence="6">The sequence shown here is derived from an EMBL/GenBank/DDBJ whole genome shotgun (WGS) entry which is preliminary data.</text>
</comment>
<keyword evidence="7" id="KW-1185">Reference proteome</keyword>
<dbReference type="EMBL" id="BAAANY010000021">
    <property type="protein sequence ID" value="GAA1698106.1"/>
    <property type="molecule type" value="Genomic_DNA"/>
</dbReference>
<name>A0ABN2I3P9_9ACTN</name>
<keyword evidence="2" id="KW-0238">DNA-binding</keyword>
<dbReference type="SUPFAM" id="SSF89082">
    <property type="entry name" value="Antibiotic binding domain of TipA-like multidrug resistance regulators"/>
    <property type="match status" value="1"/>
</dbReference>
<dbReference type="Pfam" id="PF07739">
    <property type="entry name" value="TipAS"/>
    <property type="match status" value="1"/>
</dbReference>
<evidence type="ECO:0000256" key="1">
    <source>
        <dbReference type="ARBA" id="ARBA00023015"/>
    </source>
</evidence>
<sequence>MSWSIAEVARMSKVTSRTLRHYHDIGLLAPARTGANGYRYYEQPQLLRLQEILLLRELGLDLDSIGQIVAGEQDQLSALRRHYGWLQSERERLAEVARTVEDTIRKLEGGEEMTAEQLWNGFDPNSEKARALAAEAEERWGPQVATVNRKVAKWSKEKWAQIQQQYGDASQRIAELMDAGLPADDPQVIEAVDGHFQWLLNFWTPNRQSYAGLGDLYADDPRFAEQLNAVRPGFAEFMRHAMTAYALVRL</sequence>
<dbReference type="InterPro" id="IPR000551">
    <property type="entry name" value="MerR-type_HTH_dom"/>
</dbReference>
<evidence type="ECO:0000256" key="4">
    <source>
        <dbReference type="ARBA" id="ARBA00023163"/>
    </source>
</evidence>
<evidence type="ECO:0000313" key="7">
    <source>
        <dbReference type="Proteomes" id="UP001500618"/>
    </source>
</evidence>
<dbReference type="Pfam" id="PF13411">
    <property type="entry name" value="MerR_1"/>
    <property type="match status" value="1"/>
</dbReference>
<dbReference type="Gene3D" id="1.10.1660.10">
    <property type="match status" value="1"/>
</dbReference>
<keyword evidence="1" id="KW-0805">Transcription regulation</keyword>
<dbReference type="PANTHER" id="PTHR30204">
    <property type="entry name" value="REDOX-CYCLING DRUG-SENSING TRANSCRIPTIONAL ACTIVATOR SOXR"/>
    <property type="match status" value="1"/>
</dbReference>
<dbReference type="CDD" id="cd01106">
    <property type="entry name" value="HTH_TipAL-Mta"/>
    <property type="match status" value="1"/>
</dbReference>
<dbReference type="SUPFAM" id="SSF46955">
    <property type="entry name" value="Putative DNA-binding domain"/>
    <property type="match status" value="1"/>
</dbReference>
<evidence type="ECO:0000313" key="6">
    <source>
        <dbReference type="EMBL" id="GAA1698106.1"/>
    </source>
</evidence>
<evidence type="ECO:0000256" key="2">
    <source>
        <dbReference type="ARBA" id="ARBA00023125"/>
    </source>
</evidence>
<evidence type="ECO:0000259" key="5">
    <source>
        <dbReference type="PROSITE" id="PS50937"/>
    </source>
</evidence>
<dbReference type="InterPro" id="IPR009061">
    <property type="entry name" value="DNA-bd_dom_put_sf"/>
</dbReference>
<protein>
    <submittedName>
        <fullName evidence="6">TipAS antibiotic-recognition domain-containing protein</fullName>
    </submittedName>
</protein>
<keyword evidence="3" id="KW-0010">Activator</keyword>
<reference evidence="6 7" key="1">
    <citation type="journal article" date="2019" name="Int. J. Syst. Evol. Microbiol.">
        <title>The Global Catalogue of Microorganisms (GCM) 10K type strain sequencing project: providing services to taxonomists for standard genome sequencing and annotation.</title>
        <authorList>
            <consortium name="The Broad Institute Genomics Platform"/>
            <consortium name="The Broad Institute Genome Sequencing Center for Infectious Disease"/>
            <person name="Wu L."/>
            <person name="Ma J."/>
        </authorList>
    </citation>
    <scope>NUCLEOTIDE SEQUENCE [LARGE SCALE GENOMIC DNA]</scope>
    <source>
        <strain evidence="6 7">JCM 14718</strain>
    </source>
</reference>
<accession>A0ABN2I3P9</accession>
<dbReference type="InterPro" id="IPR036244">
    <property type="entry name" value="TipA-like_antibiotic-bd"/>
</dbReference>
<proteinExistence type="predicted"/>
<dbReference type="InterPro" id="IPR012925">
    <property type="entry name" value="TipAS_dom"/>
</dbReference>
<organism evidence="6 7">
    <name type="scientific">Fodinicola feengrottensis</name>
    <dbReference type="NCBI Taxonomy" id="435914"/>
    <lineage>
        <taxon>Bacteria</taxon>
        <taxon>Bacillati</taxon>
        <taxon>Actinomycetota</taxon>
        <taxon>Actinomycetes</taxon>
        <taxon>Mycobacteriales</taxon>
        <taxon>Fodinicola</taxon>
    </lineage>
</organism>